<dbReference type="Proteomes" id="UP000479000">
    <property type="component" value="Unassembled WGS sequence"/>
</dbReference>
<proteinExistence type="predicted"/>
<dbReference type="AlphaFoldDB" id="A0A6H5HRJ9"/>
<keyword evidence="2" id="KW-1185">Reference proteome</keyword>
<reference evidence="1 2" key="1">
    <citation type="submission" date="2020-02" db="EMBL/GenBank/DDBJ databases">
        <authorList>
            <person name="Ferguson B K."/>
        </authorList>
    </citation>
    <scope>NUCLEOTIDE SEQUENCE [LARGE SCALE GENOMIC DNA]</scope>
</reference>
<accession>A0A6H5HRJ9</accession>
<evidence type="ECO:0000313" key="1">
    <source>
        <dbReference type="EMBL" id="CAB0019515.1"/>
    </source>
</evidence>
<evidence type="ECO:0000313" key="2">
    <source>
        <dbReference type="Proteomes" id="UP000479000"/>
    </source>
</evidence>
<name>A0A6H5HRJ9_9HEMI</name>
<organism evidence="1 2">
    <name type="scientific">Nesidiocoris tenuis</name>
    <dbReference type="NCBI Taxonomy" id="355587"/>
    <lineage>
        <taxon>Eukaryota</taxon>
        <taxon>Metazoa</taxon>
        <taxon>Ecdysozoa</taxon>
        <taxon>Arthropoda</taxon>
        <taxon>Hexapoda</taxon>
        <taxon>Insecta</taxon>
        <taxon>Pterygota</taxon>
        <taxon>Neoptera</taxon>
        <taxon>Paraneoptera</taxon>
        <taxon>Hemiptera</taxon>
        <taxon>Heteroptera</taxon>
        <taxon>Panheteroptera</taxon>
        <taxon>Cimicomorpha</taxon>
        <taxon>Miridae</taxon>
        <taxon>Dicyphina</taxon>
        <taxon>Nesidiocoris</taxon>
    </lineage>
</organism>
<dbReference type="EMBL" id="CADCXU010033974">
    <property type="protein sequence ID" value="CAB0019515.1"/>
    <property type="molecule type" value="Genomic_DNA"/>
</dbReference>
<gene>
    <name evidence="1" type="ORF">NTEN_LOCUS23227</name>
</gene>
<sequence length="63" mass="6964">MTISSVEESKTICLNDWKEARELDPVAGEEFSKTLAYHGPYLKLLNPSYCDSNVSSAGIPRSN</sequence>
<protein>
    <submittedName>
        <fullName evidence="1">Uncharacterized protein</fullName>
    </submittedName>
</protein>